<dbReference type="GO" id="GO:0008483">
    <property type="term" value="F:transaminase activity"/>
    <property type="evidence" value="ECO:0007669"/>
    <property type="project" value="UniProtKB-KW"/>
</dbReference>
<accession>A0AA44BD93</accession>
<dbReference type="Gene3D" id="3.40.640.10">
    <property type="entry name" value="Type I PLP-dependent aspartate aminotransferase-like (Major domain)"/>
    <property type="match status" value="1"/>
</dbReference>
<evidence type="ECO:0000259" key="4">
    <source>
        <dbReference type="Pfam" id="PF01212"/>
    </source>
</evidence>
<sequence>MEFNEENKGFFINDYSEGAHTEILKRLQETNEQAQEGYGEDLHTKQAKEEIKRLLGENHSSEVHLVSGGTQANLTTLGAMLRPFESVIAPESAHIAVHETGAIEATGHKINTIPTEDGKITPADILEVLEEHEDEHMVLPRVIYISNTTEVGTCYTKKELQELRAFADEQGLKIYLDGARIGSALMTKSNDLTLKDLAALTDAFYIGGTKNGALLGEAIVLNSPELQKNFRYAIKQRGGLMAKGRILGIQFTTLFEGDLFFQLAGHGNEMADRLREGIREEGYKFLAETESNQLFPILPERLIEELEKKYVFYRWKKIDNHHTALRLVTSWATKKEKVDAFLEDLKA</sequence>
<dbReference type="GO" id="GO:0006520">
    <property type="term" value="P:amino acid metabolic process"/>
    <property type="evidence" value="ECO:0007669"/>
    <property type="project" value="InterPro"/>
</dbReference>
<dbReference type="PANTHER" id="PTHR48097">
    <property type="entry name" value="L-THREONINE ALDOLASE-RELATED"/>
    <property type="match status" value="1"/>
</dbReference>
<organism evidence="5 6">
    <name type="scientific">Isachenkonia alkalipeptolytica</name>
    <dbReference type="NCBI Taxonomy" id="2565777"/>
    <lineage>
        <taxon>Bacteria</taxon>
        <taxon>Bacillati</taxon>
        <taxon>Bacillota</taxon>
        <taxon>Clostridia</taxon>
        <taxon>Eubacteriales</taxon>
        <taxon>Clostridiaceae</taxon>
        <taxon>Isachenkonia</taxon>
    </lineage>
</organism>
<comment type="similarity">
    <text evidence="2">Belongs to the threonine aldolase family.</text>
</comment>
<dbReference type="AlphaFoldDB" id="A0AA44BD93"/>
<comment type="cofactor">
    <cofactor evidence="1">
        <name>pyridoxal 5'-phosphate</name>
        <dbReference type="ChEBI" id="CHEBI:597326"/>
    </cofactor>
</comment>
<feature type="domain" description="Aromatic amino acid beta-eliminating lyase/threonine aldolase" evidence="4">
    <location>
        <begin position="29"/>
        <end position="295"/>
    </location>
</feature>
<gene>
    <name evidence="5" type="ORF">ISALK_03930</name>
</gene>
<dbReference type="InterPro" id="IPR015422">
    <property type="entry name" value="PyrdxlP-dep_Trfase_small"/>
</dbReference>
<reference evidence="5 6" key="1">
    <citation type="submission" date="2019-04" db="EMBL/GenBank/DDBJ databases">
        <title>Isachenkonia alkalipeptolytica gen. nov. sp. nov. a new anaerobic, alkiliphilic organothrophic bacterium capable to reduce synthesized ferrihydrite isolated from a soda lake.</title>
        <authorList>
            <person name="Toshchakov S.V."/>
            <person name="Zavarzina D.G."/>
            <person name="Zhilina T.N."/>
            <person name="Kostrikina N.A."/>
            <person name="Kublanov I.V."/>
        </authorList>
    </citation>
    <scope>NUCLEOTIDE SEQUENCE [LARGE SCALE GENOMIC DNA]</scope>
    <source>
        <strain evidence="5 6">Z-1701</strain>
    </source>
</reference>
<evidence type="ECO:0000256" key="2">
    <source>
        <dbReference type="ARBA" id="ARBA00006966"/>
    </source>
</evidence>
<evidence type="ECO:0000313" key="5">
    <source>
        <dbReference type="EMBL" id="NBG87643.1"/>
    </source>
</evidence>
<dbReference type="SUPFAM" id="SSF53383">
    <property type="entry name" value="PLP-dependent transferases"/>
    <property type="match status" value="1"/>
</dbReference>
<dbReference type="Pfam" id="PF01212">
    <property type="entry name" value="Beta_elim_lyase"/>
    <property type="match status" value="1"/>
</dbReference>
<dbReference type="InterPro" id="IPR015424">
    <property type="entry name" value="PyrdxlP-dep_Trfase"/>
</dbReference>
<evidence type="ECO:0000313" key="6">
    <source>
        <dbReference type="Proteomes" id="UP000449710"/>
    </source>
</evidence>
<dbReference type="Proteomes" id="UP000449710">
    <property type="component" value="Unassembled WGS sequence"/>
</dbReference>
<keyword evidence="5" id="KW-0032">Aminotransferase</keyword>
<dbReference type="EMBL" id="SUMG01000003">
    <property type="protein sequence ID" value="NBG87643.1"/>
    <property type="molecule type" value="Genomic_DNA"/>
</dbReference>
<dbReference type="GO" id="GO:0016829">
    <property type="term" value="F:lyase activity"/>
    <property type="evidence" value="ECO:0007669"/>
    <property type="project" value="InterPro"/>
</dbReference>
<keyword evidence="6" id="KW-1185">Reference proteome</keyword>
<dbReference type="Gene3D" id="3.90.1150.10">
    <property type="entry name" value="Aspartate Aminotransferase, domain 1"/>
    <property type="match status" value="1"/>
</dbReference>
<proteinExistence type="inferred from homology"/>
<dbReference type="PANTHER" id="PTHR48097:SF5">
    <property type="entry name" value="LOW SPECIFICITY L-THREONINE ALDOLASE"/>
    <property type="match status" value="1"/>
</dbReference>
<comment type="caution">
    <text evidence="5">The sequence shown here is derived from an EMBL/GenBank/DDBJ whole genome shotgun (WGS) entry which is preliminary data.</text>
</comment>
<dbReference type="InterPro" id="IPR001597">
    <property type="entry name" value="ArAA_b-elim_lyase/Thr_aldolase"/>
</dbReference>
<keyword evidence="5" id="KW-0808">Transferase</keyword>
<dbReference type="RefSeq" id="WP_160719260.1">
    <property type="nucleotide sequence ID" value="NZ_SUMG01000003.1"/>
</dbReference>
<protein>
    <submittedName>
        <fullName evidence="5">Aminotransferase class I/II-fold pyridoxal phosphate-dependent enzyme</fullName>
    </submittedName>
</protein>
<evidence type="ECO:0000256" key="1">
    <source>
        <dbReference type="ARBA" id="ARBA00001933"/>
    </source>
</evidence>
<evidence type="ECO:0000256" key="3">
    <source>
        <dbReference type="ARBA" id="ARBA00022898"/>
    </source>
</evidence>
<name>A0AA44BD93_9CLOT</name>
<keyword evidence="3" id="KW-0663">Pyridoxal phosphate</keyword>
<dbReference type="InterPro" id="IPR015421">
    <property type="entry name" value="PyrdxlP-dep_Trfase_major"/>
</dbReference>